<keyword evidence="1" id="KW-1133">Transmembrane helix</keyword>
<reference evidence="2 3" key="1">
    <citation type="submission" date="2022-05" db="EMBL/GenBank/DDBJ databases">
        <authorList>
            <consortium name="Genoscope - CEA"/>
            <person name="William W."/>
        </authorList>
    </citation>
    <scope>NUCLEOTIDE SEQUENCE [LARGE SCALE GENOMIC DNA]</scope>
</reference>
<feature type="transmembrane region" description="Helical" evidence="1">
    <location>
        <begin position="19"/>
        <end position="40"/>
    </location>
</feature>
<keyword evidence="3" id="KW-1185">Reference proteome</keyword>
<keyword evidence="1" id="KW-0812">Transmembrane</keyword>
<evidence type="ECO:0000256" key="1">
    <source>
        <dbReference type="SAM" id="Phobius"/>
    </source>
</evidence>
<evidence type="ECO:0000313" key="3">
    <source>
        <dbReference type="Proteomes" id="UP001159405"/>
    </source>
</evidence>
<accession>A0ABN8RDU5</accession>
<name>A0ABN8RDU5_9CNID</name>
<sequence length="117" mass="13625">MHITLTFINLHWLPVRYRINFKILLLTFKALYGVAPSYIIDFIHTKINSRYLLLSNEGVLLKHPSWKMKKSLGDRSFSVAAPTLWNALPVSLRSIKCISTFKSNLKTYFFKLSFNIC</sequence>
<evidence type="ECO:0000313" key="2">
    <source>
        <dbReference type="EMBL" id="CAH3176819.1"/>
    </source>
</evidence>
<keyword evidence="1" id="KW-0472">Membrane</keyword>
<comment type="caution">
    <text evidence="2">The sequence shown here is derived from an EMBL/GenBank/DDBJ whole genome shotgun (WGS) entry which is preliminary data.</text>
</comment>
<organism evidence="2 3">
    <name type="scientific">Porites lobata</name>
    <dbReference type="NCBI Taxonomy" id="104759"/>
    <lineage>
        <taxon>Eukaryota</taxon>
        <taxon>Metazoa</taxon>
        <taxon>Cnidaria</taxon>
        <taxon>Anthozoa</taxon>
        <taxon>Hexacorallia</taxon>
        <taxon>Scleractinia</taxon>
        <taxon>Fungiina</taxon>
        <taxon>Poritidae</taxon>
        <taxon>Porites</taxon>
    </lineage>
</organism>
<proteinExistence type="predicted"/>
<protein>
    <submittedName>
        <fullName evidence="2">Uncharacterized protein</fullName>
    </submittedName>
</protein>
<dbReference type="EMBL" id="CALNXK010000217">
    <property type="protein sequence ID" value="CAH3176819.1"/>
    <property type="molecule type" value="Genomic_DNA"/>
</dbReference>
<dbReference type="Proteomes" id="UP001159405">
    <property type="component" value="Unassembled WGS sequence"/>
</dbReference>
<gene>
    <name evidence="2" type="ORF">PLOB_00018459</name>
</gene>